<name>A0A816D3S4_9BILA</name>
<dbReference type="EMBL" id="CAJNOH010006451">
    <property type="protein sequence ID" value="CAF1432765.1"/>
    <property type="molecule type" value="Genomic_DNA"/>
</dbReference>
<dbReference type="Proteomes" id="UP000663870">
    <property type="component" value="Unassembled WGS sequence"/>
</dbReference>
<dbReference type="AlphaFoldDB" id="A0A816D3S4"/>
<proteinExistence type="inferred from homology"/>
<dbReference type="EMBL" id="CAJNOL010008022">
    <property type="protein sequence ID" value="CAF1633170.1"/>
    <property type="molecule type" value="Genomic_DNA"/>
</dbReference>
<evidence type="ECO:0000259" key="2">
    <source>
        <dbReference type="Pfam" id="PF04909"/>
    </source>
</evidence>
<dbReference type="SUPFAM" id="SSF51556">
    <property type="entry name" value="Metallo-dependent hydrolases"/>
    <property type="match status" value="1"/>
</dbReference>
<dbReference type="InterPro" id="IPR052350">
    <property type="entry name" value="Metallo-dep_Lactonases"/>
</dbReference>
<feature type="domain" description="Amidohydrolase-related" evidence="2">
    <location>
        <begin position="10"/>
        <end position="110"/>
    </location>
</feature>
<accession>A0A816D3S4</accession>
<protein>
    <recommendedName>
        <fullName evidence="2">Amidohydrolase-related domain-containing protein</fullName>
    </recommendedName>
</protein>
<evidence type="ECO:0000313" key="3">
    <source>
        <dbReference type="EMBL" id="CAF1432765.1"/>
    </source>
</evidence>
<dbReference type="PANTHER" id="PTHR43569">
    <property type="entry name" value="AMIDOHYDROLASE"/>
    <property type="match status" value="1"/>
</dbReference>
<dbReference type="PANTHER" id="PTHR43569:SF1">
    <property type="entry name" value="BLL3371 PROTEIN"/>
    <property type="match status" value="1"/>
</dbReference>
<reference evidence="4" key="1">
    <citation type="submission" date="2021-02" db="EMBL/GenBank/DDBJ databases">
        <authorList>
            <person name="Nowell W R."/>
        </authorList>
    </citation>
    <scope>NUCLEOTIDE SEQUENCE</scope>
</reference>
<comment type="caution">
    <text evidence="4">The sequence shown here is derived from an EMBL/GenBank/DDBJ whole genome shotgun (WGS) entry which is preliminary data.</text>
</comment>
<dbReference type="Proteomes" id="UP000663854">
    <property type="component" value="Unassembled WGS sequence"/>
</dbReference>
<evidence type="ECO:0000313" key="5">
    <source>
        <dbReference type="Proteomes" id="UP000663870"/>
    </source>
</evidence>
<dbReference type="InterPro" id="IPR006680">
    <property type="entry name" value="Amidohydro-rel"/>
</dbReference>
<dbReference type="GO" id="GO:0016787">
    <property type="term" value="F:hydrolase activity"/>
    <property type="evidence" value="ECO:0007669"/>
    <property type="project" value="InterPro"/>
</dbReference>
<dbReference type="Pfam" id="PF04909">
    <property type="entry name" value="Amidohydro_2"/>
    <property type="match status" value="1"/>
</dbReference>
<sequence length="110" mass="12670">MPYDNMVSINQWKEGMSALAQQANVLCKLSGLVMFQHNWTVESLRPFLEYTLNVFGVDRCLFASNFPVDKLHATFRQLVEANLQVAKEVGLSKQEIECVFHDNACRIYRL</sequence>
<evidence type="ECO:0000313" key="4">
    <source>
        <dbReference type="EMBL" id="CAF1633170.1"/>
    </source>
</evidence>
<dbReference type="InterPro" id="IPR032466">
    <property type="entry name" value="Metal_Hydrolase"/>
</dbReference>
<comment type="similarity">
    <text evidence="1">Belongs to the metallo-dependent hydrolases superfamily.</text>
</comment>
<organism evidence="4 5">
    <name type="scientific">Rotaria sordida</name>
    <dbReference type="NCBI Taxonomy" id="392033"/>
    <lineage>
        <taxon>Eukaryota</taxon>
        <taxon>Metazoa</taxon>
        <taxon>Spiralia</taxon>
        <taxon>Gnathifera</taxon>
        <taxon>Rotifera</taxon>
        <taxon>Eurotatoria</taxon>
        <taxon>Bdelloidea</taxon>
        <taxon>Philodinida</taxon>
        <taxon>Philodinidae</taxon>
        <taxon>Rotaria</taxon>
    </lineage>
</organism>
<gene>
    <name evidence="4" type="ORF">JXQ802_LOCUS52106</name>
    <name evidence="3" type="ORF">PYM288_LOCUS35827</name>
</gene>
<keyword evidence="5" id="KW-1185">Reference proteome</keyword>
<evidence type="ECO:0000256" key="1">
    <source>
        <dbReference type="ARBA" id="ARBA00038310"/>
    </source>
</evidence>
<dbReference type="Gene3D" id="3.20.20.140">
    <property type="entry name" value="Metal-dependent hydrolases"/>
    <property type="match status" value="1"/>
</dbReference>